<evidence type="ECO:0000313" key="2">
    <source>
        <dbReference type="EMBL" id="VDM93172.1"/>
    </source>
</evidence>
<sequence>MLPLLRGTENHSLISGFLRNSMRCSLRGGKTDHHGGIMNIVRQKFGRSASHSHFNTSPNGDDYGDKIDQNMDELSSLEKGYTKWMDNSGSRRSSLNRVFETMINESYDNPNVNLSDEDLPLTLKYISSATNHLGLSQVNMFNKLEDLEEESEEALSRKNTVTENILANHVNTVNSRNNDGKILTENVDGFFPTLIRQQSIPSNDKPIQTTVRRQKSYPKDNLWKRSSRNLSI</sequence>
<gene>
    <name evidence="2" type="ORF">NOO_LOCUS9612</name>
</gene>
<dbReference type="WBParaSite" id="nOo.2.0.1.t09612-RA">
    <property type="protein sequence ID" value="nOo.2.0.1.t09612-RA"/>
    <property type="gene ID" value="nOo.2.0.1.g09612"/>
</dbReference>
<proteinExistence type="predicted"/>
<dbReference type="AlphaFoldDB" id="A0A182ENB1"/>
<dbReference type="STRING" id="42157.A0A182ENB1"/>
<protein>
    <submittedName>
        <fullName evidence="2 4">Uncharacterized protein</fullName>
    </submittedName>
</protein>
<dbReference type="OrthoDB" id="10633378at2759"/>
<keyword evidence="1" id="KW-0175">Coiled coil</keyword>
<feature type="coiled-coil region" evidence="1">
    <location>
        <begin position="137"/>
        <end position="164"/>
    </location>
</feature>
<evidence type="ECO:0000313" key="4">
    <source>
        <dbReference type="WBParaSite" id="nOo.2.0.1.t09612-RA"/>
    </source>
</evidence>
<reference evidence="2 3" key="2">
    <citation type="submission" date="2018-08" db="EMBL/GenBank/DDBJ databases">
        <authorList>
            <person name="Laetsch R D."/>
            <person name="Stevens L."/>
            <person name="Kumar S."/>
            <person name="Blaxter L. M."/>
        </authorList>
    </citation>
    <scope>NUCLEOTIDE SEQUENCE [LARGE SCALE GENOMIC DNA]</scope>
</reference>
<name>A0A182ENB1_ONCOC</name>
<keyword evidence="3" id="KW-1185">Reference proteome</keyword>
<accession>A0A182ENB1</accession>
<dbReference type="Proteomes" id="UP000271087">
    <property type="component" value="Unassembled WGS sequence"/>
</dbReference>
<organism evidence="4">
    <name type="scientific">Onchocerca ochengi</name>
    <name type="common">Filarial nematode worm</name>
    <dbReference type="NCBI Taxonomy" id="42157"/>
    <lineage>
        <taxon>Eukaryota</taxon>
        <taxon>Metazoa</taxon>
        <taxon>Ecdysozoa</taxon>
        <taxon>Nematoda</taxon>
        <taxon>Chromadorea</taxon>
        <taxon>Rhabditida</taxon>
        <taxon>Spirurina</taxon>
        <taxon>Spiruromorpha</taxon>
        <taxon>Filarioidea</taxon>
        <taxon>Onchocercidae</taxon>
        <taxon>Onchocerca</taxon>
    </lineage>
</organism>
<evidence type="ECO:0000256" key="1">
    <source>
        <dbReference type="SAM" id="Coils"/>
    </source>
</evidence>
<reference evidence="4" key="1">
    <citation type="submission" date="2016-06" db="UniProtKB">
        <authorList>
            <consortium name="WormBaseParasite"/>
        </authorList>
    </citation>
    <scope>IDENTIFICATION</scope>
</reference>
<dbReference type="EMBL" id="UYRW01004814">
    <property type="protein sequence ID" value="VDM93172.1"/>
    <property type="molecule type" value="Genomic_DNA"/>
</dbReference>
<evidence type="ECO:0000313" key="3">
    <source>
        <dbReference type="Proteomes" id="UP000271087"/>
    </source>
</evidence>